<dbReference type="PROSITE" id="PS51444">
    <property type="entry name" value="FH2"/>
    <property type="match status" value="1"/>
</dbReference>
<dbReference type="InterPro" id="IPR042201">
    <property type="entry name" value="FH2_Formin_sf"/>
</dbReference>
<sequence>MSRRYERRHSAFSGAPSYGSIAAEAARMVHNRRRHEGKLLLRPVSYQSTNYYSKISSWSYLGSDDRDEEEEGDHQGTRRVGSEGTGSQKRKKPSPARLLARMMLDSSESESDTESEDVKEVESKAVEEVELKTVVTTEAVFSTPKTTIAATSSEMPRTVTPSAPAGTAVTPAPREEAAKEEEEDFSVKPAVLVSENKAEREIVDLSDMTPRRKPRKRGGKTPGKAPGKTPGRTPGRTPGKTPGKTPGRTPGGTPGRKVLGDISNTCTPVKSSARKNRRHRGTPLAASKSATKGKGGSTTQEQAQGDDHKNHAVSVTLMPPPAPPPPPPPPPGAIAPPPPPPPPPGAGAPPPPPPPPNGAAPPPPPLPLLGKAFQLGTLQKPVVPRRRRKWHWETLPDYKAADTIWREHLYSKRSVTIDSEMLESLFTREISPVKKRSTKSRLGPGMKPSKMESQLNQVAGKGGKGGDGGSMAIVALLDVKKASNIEITLARLTRESGKEPEEIVEAINQLDARSLTESSTVVECEDGSGGSSEWSRDSLEDTAEAVDRLLKVLPSNEECEGISLWYSDKIKSGDAFDPKVQFGIAERFCLATQQTVGSASRLVSKLRATRFKLEFDIVQDLVSDKMNLMTSALKEITQCKSLSTLMNILLDLGNALNGAGLTNQHHRCSVQIARGFKLESLAKLKSTKSFNRRTTALHFLVANIEKCMISGEVSAAAGSQGGGKAKPDAAKHPLEGLFGIMSELPTLQAAKRLVYADSLALIEEMRKGLKVLEAEMTKMSEQGTGESNNQLEEFVDYVKVSISEVENTSQVLQNLQNEAGKMFGHDVSSAESKSKEPAYMFNLLYDFLEGLSSARLERNQVDICHKVNEARTPSPNKTKTATVGKSDNN</sequence>
<evidence type="ECO:0000313" key="6">
    <source>
        <dbReference type="Proteomes" id="UP000316726"/>
    </source>
</evidence>
<dbReference type="Proteomes" id="UP000316726">
    <property type="component" value="Chromosome 10"/>
</dbReference>
<accession>A0A5B8MS35</accession>
<feature type="compositionally biased region" description="Basic residues" evidence="3">
    <location>
        <begin position="272"/>
        <end position="281"/>
    </location>
</feature>
<dbReference type="OrthoDB" id="513486at2759"/>
<feature type="compositionally biased region" description="Pro residues" evidence="3">
    <location>
        <begin position="318"/>
        <end position="367"/>
    </location>
</feature>
<feature type="region of interest" description="Disordered" evidence="3">
    <location>
        <begin position="147"/>
        <end position="370"/>
    </location>
</feature>
<protein>
    <recommendedName>
        <fullName evidence="1">Formin-like protein</fullName>
    </recommendedName>
</protein>
<organism evidence="5 6">
    <name type="scientific">Chloropicon primus</name>
    <dbReference type="NCBI Taxonomy" id="1764295"/>
    <lineage>
        <taxon>Eukaryota</taxon>
        <taxon>Viridiplantae</taxon>
        <taxon>Chlorophyta</taxon>
        <taxon>Chloropicophyceae</taxon>
        <taxon>Chloropicales</taxon>
        <taxon>Chloropicaceae</taxon>
        <taxon>Chloropicon</taxon>
    </lineage>
</organism>
<dbReference type="InterPro" id="IPR051412">
    <property type="entry name" value="Formin_Homology_Diaphanous_sf"/>
</dbReference>
<dbReference type="GO" id="GO:0030041">
    <property type="term" value="P:actin filament polymerization"/>
    <property type="evidence" value="ECO:0007669"/>
    <property type="project" value="TreeGrafter"/>
</dbReference>
<reference evidence="5 6" key="1">
    <citation type="submission" date="2018-07" db="EMBL/GenBank/DDBJ databases">
        <title>The complete nuclear genome of the prasinophyte Chloropicon primus (CCMP1205).</title>
        <authorList>
            <person name="Pombert J.-F."/>
            <person name="Otis C."/>
            <person name="Turmel M."/>
            <person name="Lemieux C."/>
        </authorList>
    </citation>
    <scope>NUCLEOTIDE SEQUENCE [LARGE SCALE GENOMIC DNA]</scope>
    <source>
        <strain evidence="5 6">CCMP1205</strain>
    </source>
</reference>
<dbReference type="SUPFAM" id="SSF101447">
    <property type="entry name" value="Formin homology 2 domain (FH2 domain)"/>
    <property type="match status" value="1"/>
</dbReference>
<comment type="similarity">
    <text evidence="1">Belongs to the formin-like family.</text>
</comment>
<feature type="region of interest" description="Disordered" evidence="3">
    <location>
        <begin position="867"/>
        <end position="889"/>
    </location>
</feature>
<dbReference type="Pfam" id="PF02181">
    <property type="entry name" value="FH2"/>
    <property type="match status" value="1"/>
</dbReference>
<feature type="compositionally biased region" description="Polar residues" evidence="3">
    <location>
        <begin position="147"/>
        <end position="161"/>
    </location>
</feature>
<dbReference type="EMBL" id="CP031043">
    <property type="protein sequence ID" value="QDZ23231.1"/>
    <property type="molecule type" value="Genomic_DNA"/>
</dbReference>
<evidence type="ECO:0000313" key="5">
    <source>
        <dbReference type="EMBL" id="QDZ23231.1"/>
    </source>
</evidence>
<dbReference type="InterPro" id="IPR015425">
    <property type="entry name" value="FH2_Formin"/>
</dbReference>
<dbReference type="PANTHER" id="PTHR45691">
    <property type="entry name" value="PROTEIN DIAPHANOUS"/>
    <property type="match status" value="1"/>
</dbReference>
<keyword evidence="6" id="KW-1185">Reference proteome</keyword>
<evidence type="ECO:0000256" key="3">
    <source>
        <dbReference type="SAM" id="MobiDB-lite"/>
    </source>
</evidence>
<evidence type="ECO:0000256" key="2">
    <source>
        <dbReference type="SAM" id="Coils"/>
    </source>
</evidence>
<feature type="compositionally biased region" description="Basic and acidic residues" evidence="3">
    <location>
        <begin position="116"/>
        <end position="125"/>
    </location>
</feature>
<feature type="coiled-coil region" evidence="2">
    <location>
        <begin position="762"/>
        <end position="818"/>
    </location>
</feature>
<feature type="compositionally biased region" description="Polar residues" evidence="3">
    <location>
        <begin position="871"/>
        <end position="889"/>
    </location>
</feature>
<evidence type="ECO:0000259" key="4">
    <source>
        <dbReference type="PROSITE" id="PS51444"/>
    </source>
</evidence>
<feature type="compositionally biased region" description="Low complexity" evidence="3">
    <location>
        <begin position="222"/>
        <end position="248"/>
    </location>
</feature>
<dbReference type="Gene3D" id="1.20.58.2220">
    <property type="entry name" value="Formin, FH2 domain"/>
    <property type="match status" value="1"/>
</dbReference>
<dbReference type="GO" id="GO:0005884">
    <property type="term" value="C:actin filament"/>
    <property type="evidence" value="ECO:0007669"/>
    <property type="project" value="TreeGrafter"/>
</dbReference>
<dbReference type="SMART" id="SM00498">
    <property type="entry name" value="FH2"/>
    <property type="match status" value="1"/>
</dbReference>
<feature type="domain" description="FH2" evidence="4">
    <location>
        <begin position="377"/>
        <end position="877"/>
    </location>
</feature>
<proteinExistence type="inferred from homology"/>
<name>A0A5B8MS35_9CHLO</name>
<dbReference type="AlphaFoldDB" id="A0A5B8MS35"/>
<dbReference type="STRING" id="1764295.A0A5B8MS35"/>
<dbReference type="PANTHER" id="PTHR45691:SF6">
    <property type="entry name" value="PROTEIN DIAPHANOUS"/>
    <property type="match status" value="1"/>
</dbReference>
<keyword evidence="2" id="KW-0175">Coiled coil</keyword>
<evidence type="ECO:0000256" key="1">
    <source>
        <dbReference type="RuleBase" id="RU361260"/>
    </source>
</evidence>
<gene>
    <name evidence="5" type="ORF">A3770_10p57490</name>
</gene>
<feature type="region of interest" description="Disordered" evidence="3">
    <location>
        <begin position="62"/>
        <end position="125"/>
    </location>
</feature>